<reference evidence="6" key="1">
    <citation type="submission" date="2015-07" db="EMBL/GenBank/DDBJ databases">
        <title>Genome sequencing of Sunxiuqinia dokdonensis strain SK.</title>
        <authorList>
            <person name="Ahn S."/>
            <person name="Kim B.-C."/>
        </authorList>
    </citation>
    <scope>NUCLEOTIDE SEQUENCE [LARGE SCALE GENOMIC DNA]</scope>
    <source>
        <strain evidence="6">SK</strain>
    </source>
</reference>
<proteinExistence type="inferred from homology"/>
<dbReference type="GO" id="GO:0003677">
    <property type="term" value="F:DNA binding"/>
    <property type="evidence" value="ECO:0007669"/>
    <property type="project" value="UniProtKB-KW"/>
</dbReference>
<dbReference type="Gene3D" id="1.10.150.130">
    <property type="match status" value="1"/>
</dbReference>
<dbReference type="InterPro" id="IPR025269">
    <property type="entry name" value="SAM-like_dom"/>
</dbReference>
<comment type="similarity">
    <text evidence="1">Belongs to the 'phage' integrase family.</text>
</comment>
<evidence type="ECO:0000259" key="4">
    <source>
        <dbReference type="PROSITE" id="PS51898"/>
    </source>
</evidence>
<dbReference type="Gene3D" id="1.10.443.10">
    <property type="entry name" value="Intergrase catalytic core"/>
    <property type="match status" value="1"/>
</dbReference>
<dbReference type="InterPro" id="IPR050090">
    <property type="entry name" value="Tyrosine_recombinase_XerCD"/>
</dbReference>
<dbReference type="InterPro" id="IPR013762">
    <property type="entry name" value="Integrase-like_cat_sf"/>
</dbReference>
<evidence type="ECO:0000256" key="3">
    <source>
        <dbReference type="ARBA" id="ARBA00023172"/>
    </source>
</evidence>
<dbReference type="Pfam" id="PF13102">
    <property type="entry name" value="Phage_int_SAM_5"/>
    <property type="match status" value="1"/>
</dbReference>
<dbReference type="PATRIC" id="fig|1409788.3.peg.1233"/>
<dbReference type="GO" id="GO:0006310">
    <property type="term" value="P:DNA recombination"/>
    <property type="evidence" value="ECO:0007669"/>
    <property type="project" value="UniProtKB-KW"/>
</dbReference>
<dbReference type="InterPro" id="IPR010998">
    <property type="entry name" value="Integrase_recombinase_N"/>
</dbReference>
<dbReference type="Pfam" id="PF17293">
    <property type="entry name" value="Arm-DNA-bind_5"/>
    <property type="match status" value="1"/>
</dbReference>
<evidence type="ECO:0000313" key="5">
    <source>
        <dbReference type="EMBL" id="KOH45968.1"/>
    </source>
</evidence>
<sequence length="410" mass="47127">MFNYSNNGITVSSILDSRRLTKDNLYPIKIRVTYQRIRKYYATGKYMTVEEWEKLPGTKSKKMQSIRLDIQNSFDIIKAGVQKLIHEDGFSFEALNSHLNKSTSDTLNAGFKIKIQTLMENEQVGTHLFYKDAFRSVEHFGGENISYASVTADWLKRYEKHMLKLGRAYTTIGMYCRAIRCVLNDAKRAGIIKENQYPFGHGKYEIPTAKGRKLALTLQQIKSVVNYSDGTEATEKYRDLWFFSYLCNGINFADMLTLKYSNIRNNEICFLRTKTARTSKLKKEVCAVLTPEMKAIIEKWGNKSTKPDDYIFGFLTGKENLFEEKDRIKSVTKSCNKRLSKIGEILGIERLSTYTARHSYATVLKRSGANIAYISESLGHNDLKTTENYLASFEKEERVKNASFLTNFGD</sequence>
<dbReference type="OrthoDB" id="1094492at2"/>
<dbReference type="EMBL" id="LGIA01000057">
    <property type="protein sequence ID" value="KOH45968.1"/>
    <property type="molecule type" value="Genomic_DNA"/>
</dbReference>
<dbReference type="STRING" id="1409788.NC99_12130"/>
<dbReference type="Proteomes" id="UP000036958">
    <property type="component" value="Unassembled WGS sequence"/>
</dbReference>
<evidence type="ECO:0000313" key="6">
    <source>
        <dbReference type="Proteomes" id="UP000036958"/>
    </source>
</evidence>
<feature type="domain" description="Tyr recombinase" evidence="4">
    <location>
        <begin position="211"/>
        <end position="404"/>
    </location>
</feature>
<accession>A0A0L8VC84</accession>
<organism evidence="5 6">
    <name type="scientific">Sunxiuqinia dokdonensis</name>
    <dbReference type="NCBI Taxonomy" id="1409788"/>
    <lineage>
        <taxon>Bacteria</taxon>
        <taxon>Pseudomonadati</taxon>
        <taxon>Bacteroidota</taxon>
        <taxon>Bacteroidia</taxon>
        <taxon>Marinilabiliales</taxon>
        <taxon>Prolixibacteraceae</taxon>
        <taxon>Sunxiuqinia</taxon>
    </lineage>
</organism>
<comment type="caution">
    <text evidence="5">The sequence shown here is derived from an EMBL/GenBank/DDBJ whole genome shotgun (WGS) entry which is preliminary data.</text>
</comment>
<dbReference type="PANTHER" id="PTHR30349">
    <property type="entry name" value="PHAGE INTEGRASE-RELATED"/>
    <property type="match status" value="1"/>
</dbReference>
<evidence type="ECO:0000256" key="2">
    <source>
        <dbReference type="ARBA" id="ARBA00023125"/>
    </source>
</evidence>
<dbReference type="PROSITE" id="PS51898">
    <property type="entry name" value="TYR_RECOMBINASE"/>
    <property type="match status" value="1"/>
</dbReference>
<dbReference type="SUPFAM" id="SSF56349">
    <property type="entry name" value="DNA breaking-rejoining enzymes"/>
    <property type="match status" value="1"/>
</dbReference>
<dbReference type="InterPro" id="IPR011010">
    <property type="entry name" value="DNA_brk_join_enz"/>
</dbReference>
<protein>
    <recommendedName>
        <fullName evidence="4">Tyr recombinase domain-containing protein</fullName>
    </recommendedName>
</protein>
<dbReference type="GO" id="GO:0015074">
    <property type="term" value="P:DNA integration"/>
    <property type="evidence" value="ECO:0007669"/>
    <property type="project" value="InterPro"/>
</dbReference>
<keyword evidence="2" id="KW-0238">DNA-binding</keyword>
<dbReference type="PANTHER" id="PTHR30349:SF64">
    <property type="entry name" value="PROPHAGE INTEGRASE INTD-RELATED"/>
    <property type="match status" value="1"/>
</dbReference>
<dbReference type="RefSeq" id="WP_053180693.1">
    <property type="nucleotide sequence ID" value="NZ_LGIA01000057.1"/>
</dbReference>
<dbReference type="InterPro" id="IPR002104">
    <property type="entry name" value="Integrase_catalytic"/>
</dbReference>
<dbReference type="AlphaFoldDB" id="A0A0L8VC84"/>
<name>A0A0L8VC84_9BACT</name>
<dbReference type="InterPro" id="IPR035386">
    <property type="entry name" value="Arm-DNA-bind_5"/>
</dbReference>
<keyword evidence="6" id="KW-1185">Reference proteome</keyword>
<dbReference type="Pfam" id="PF00589">
    <property type="entry name" value="Phage_integrase"/>
    <property type="match status" value="1"/>
</dbReference>
<keyword evidence="3" id="KW-0233">DNA recombination</keyword>
<gene>
    <name evidence="5" type="ORF">NC99_12130</name>
</gene>
<evidence type="ECO:0000256" key="1">
    <source>
        <dbReference type="ARBA" id="ARBA00008857"/>
    </source>
</evidence>